<sequence>MPTPTRVPVAARPPVDPTPPGSRRPARRLPAAALWLAAAWLVPLLAYAVGVSAVLPPLLLALTAGLLRAGRTLLDRLVLATALLLGATCAAGLLFSVWPWGLHPVPVAGTAGTVLLGVALVTGRRPRWPRPGVTDLPPVLAAVLGALALGWPYLRAGDLAGRLAYAMVGEDNSRHLATVEGIRAVGGYLFTDPQGAARIAPESMTWYPQGFHLVAALLDTFLRASTTPADPLDALDHYLGWALAAYALLVLALVWAATRLAGRQLDVTRTWAVAGVVTALCLGSELARFVAYGYPGETLGLALVTLLVAVLCRPVAGTGTQLCLIGALCVGVGFAYLMFLPVVGVLVAAWLVAQRRKVLRRPWVLAGVALLVVPLAPLTSVGGLLRTRQLDNVASGGVIDPRYDAFLALTALVGVGLLAGGLRLPVWRRYAATMGIALLFVLGVRVWFRVLGAPPAYYYGKTLHLLLAVLVVGIGALALLLPPPWTRSGRRPGPAARALVAAAVVVAATGVAGLPRGAGIFAQPLGARTSTWASAWWSGRLARPGAADLTARALVQSRPEPGTAVVVASGQRRLGYLCSLFVATLQGTAGASGRAYYYLPLAEPARSPAVVAAFPGRIVFLAADDRAEASVRQLLADHPDLRSRVRLERLR</sequence>
<keyword evidence="2" id="KW-1133">Transmembrane helix</keyword>
<evidence type="ECO:0000256" key="1">
    <source>
        <dbReference type="SAM" id="MobiDB-lite"/>
    </source>
</evidence>
<evidence type="ECO:0000313" key="4">
    <source>
        <dbReference type="Proteomes" id="UP000199385"/>
    </source>
</evidence>
<dbReference type="EMBL" id="LT594323">
    <property type="protein sequence ID" value="SBT37533.1"/>
    <property type="molecule type" value="Genomic_DNA"/>
</dbReference>
<evidence type="ECO:0000313" key="3">
    <source>
        <dbReference type="EMBL" id="SBT37533.1"/>
    </source>
</evidence>
<feature type="transmembrane region" description="Helical" evidence="2">
    <location>
        <begin position="463"/>
        <end position="482"/>
    </location>
</feature>
<dbReference type="RefSeq" id="WP_091655936.1">
    <property type="nucleotide sequence ID" value="NZ_LT594323.1"/>
</dbReference>
<feature type="transmembrane region" description="Helical" evidence="2">
    <location>
        <begin position="77"/>
        <end position="98"/>
    </location>
</feature>
<feature type="transmembrane region" description="Helical" evidence="2">
    <location>
        <begin position="405"/>
        <end position="424"/>
    </location>
</feature>
<feature type="transmembrane region" description="Helical" evidence="2">
    <location>
        <begin position="32"/>
        <end position="65"/>
    </location>
</feature>
<feature type="transmembrane region" description="Helical" evidence="2">
    <location>
        <begin position="430"/>
        <end position="451"/>
    </location>
</feature>
<keyword evidence="2" id="KW-0812">Transmembrane</keyword>
<protein>
    <recommendedName>
        <fullName evidence="5">4-amino-4-deoxy-L-arabinose transferase</fullName>
    </recommendedName>
</protein>
<proteinExistence type="predicted"/>
<gene>
    <name evidence="3" type="ORF">GA0070611_0239</name>
</gene>
<keyword evidence="2" id="KW-0472">Membrane</keyword>
<feature type="transmembrane region" description="Helical" evidence="2">
    <location>
        <begin position="270"/>
        <end position="292"/>
    </location>
</feature>
<feature type="transmembrane region" description="Helical" evidence="2">
    <location>
        <begin position="363"/>
        <end position="385"/>
    </location>
</feature>
<keyword evidence="4" id="KW-1185">Reference proteome</keyword>
<accession>A0A1A8Z135</accession>
<organism evidence="3 4">
    <name type="scientific">Micromonospora auratinigra</name>
    <dbReference type="NCBI Taxonomy" id="261654"/>
    <lineage>
        <taxon>Bacteria</taxon>
        <taxon>Bacillati</taxon>
        <taxon>Actinomycetota</taxon>
        <taxon>Actinomycetes</taxon>
        <taxon>Micromonosporales</taxon>
        <taxon>Micromonosporaceae</taxon>
        <taxon>Micromonospora</taxon>
    </lineage>
</organism>
<dbReference type="OrthoDB" id="3336106at2"/>
<evidence type="ECO:0008006" key="5">
    <source>
        <dbReference type="Google" id="ProtNLM"/>
    </source>
</evidence>
<feature type="transmembrane region" description="Helical" evidence="2">
    <location>
        <begin position="238"/>
        <end position="258"/>
    </location>
</feature>
<name>A0A1A8Z135_9ACTN</name>
<dbReference type="Proteomes" id="UP000199385">
    <property type="component" value="Chromosome I"/>
</dbReference>
<reference evidence="4" key="1">
    <citation type="submission" date="2016-06" db="EMBL/GenBank/DDBJ databases">
        <authorList>
            <person name="Varghese N."/>
            <person name="Submissions Spin"/>
        </authorList>
    </citation>
    <scope>NUCLEOTIDE SEQUENCE [LARGE SCALE GENOMIC DNA]</scope>
    <source>
        <strain evidence="4">DSM 44815</strain>
    </source>
</reference>
<dbReference type="AlphaFoldDB" id="A0A1A8Z135"/>
<feature type="compositionally biased region" description="Low complexity" evidence="1">
    <location>
        <begin position="1"/>
        <end position="13"/>
    </location>
</feature>
<feature type="region of interest" description="Disordered" evidence="1">
    <location>
        <begin position="1"/>
        <end position="26"/>
    </location>
</feature>
<feature type="transmembrane region" description="Helical" evidence="2">
    <location>
        <begin position="104"/>
        <end position="123"/>
    </location>
</feature>
<evidence type="ECO:0000256" key="2">
    <source>
        <dbReference type="SAM" id="Phobius"/>
    </source>
</evidence>
<feature type="transmembrane region" description="Helical" evidence="2">
    <location>
        <begin position="494"/>
        <end position="514"/>
    </location>
</feature>
<feature type="transmembrane region" description="Helical" evidence="2">
    <location>
        <begin position="323"/>
        <end position="351"/>
    </location>
</feature>
<feature type="transmembrane region" description="Helical" evidence="2">
    <location>
        <begin position="135"/>
        <end position="154"/>
    </location>
</feature>
<dbReference type="PATRIC" id="fig|261654.4.peg.238"/>